<protein>
    <recommendedName>
        <fullName evidence="4">Permease</fullName>
    </recommendedName>
</protein>
<feature type="transmembrane region" description="Helical" evidence="1">
    <location>
        <begin position="58"/>
        <end position="78"/>
    </location>
</feature>
<name>A0ABT9Z5C9_9BACI</name>
<feature type="transmembrane region" description="Helical" evidence="1">
    <location>
        <begin position="142"/>
        <end position="159"/>
    </location>
</feature>
<keyword evidence="1" id="KW-1133">Transmembrane helix</keyword>
<feature type="transmembrane region" description="Helical" evidence="1">
    <location>
        <begin position="105"/>
        <end position="130"/>
    </location>
</feature>
<dbReference type="Pfam" id="PF12730">
    <property type="entry name" value="ABC2_membrane_4"/>
    <property type="match status" value="1"/>
</dbReference>
<dbReference type="RefSeq" id="WP_145581606.1">
    <property type="nucleotide sequence ID" value="NZ_CADEPK010000353.1"/>
</dbReference>
<accession>A0ABT9Z5C9</accession>
<feature type="transmembrane region" description="Helical" evidence="1">
    <location>
        <begin position="16"/>
        <end position="38"/>
    </location>
</feature>
<reference evidence="2 3" key="1">
    <citation type="submission" date="2023-07" db="EMBL/GenBank/DDBJ databases">
        <title>Genomic Encyclopedia of Type Strains, Phase IV (KMG-IV): sequencing the most valuable type-strain genomes for metagenomic binning, comparative biology and taxonomic classification.</title>
        <authorList>
            <person name="Goeker M."/>
        </authorList>
    </citation>
    <scope>NUCLEOTIDE SEQUENCE [LARGE SCALE GENOMIC DNA]</scope>
    <source>
        <strain evidence="2 3">DSM 17723</strain>
    </source>
</reference>
<feature type="transmembrane region" description="Helical" evidence="1">
    <location>
        <begin position="171"/>
        <end position="188"/>
    </location>
</feature>
<dbReference type="CDD" id="cd21809">
    <property type="entry name" value="ABC-2_lan_permease-like"/>
    <property type="match status" value="1"/>
</dbReference>
<evidence type="ECO:0008006" key="4">
    <source>
        <dbReference type="Google" id="ProtNLM"/>
    </source>
</evidence>
<keyword evidence="3" id="KW-1185">Reference proteome</keyword>
<dbReference type="Proteomes" id="UP001232245">
    <property type="component" value="Unassembled WGS sequence"/>
</dbReference>
<sequence length="235" mass="26370">MLAALQADLLKVKRKWFWFLVFLGPFGVISLQMVNYGVRYDYLVGGSKDVWRDLLGNLNSFTSLALLLGITILASQIASIEHQQSSWKHLLSLPIKRRVVYSSKFFIILFMLLLSCVLLFVGTIFLGLGLGFGSSPMPLDDILISSFYPLIAGLPILAIQTWLSITFDNQAIPLTIGIFGTIAPFFSSNIPDWFIWKWPTLMGDQEPIWYVAAGLAVGIVILFLGMIDFQKRDVK</sequence>
<organism evidence="2 3">
    <name type="scientific">Metabacillus niabensis</name>
    <dbReference type="NCBI Taxonomy" id="324854"/>
    <lineage>
        <taxon>Bacteria</taxon>
        <taxon>Bacillati</taxon>
        <taxon>Bacillota</taxon>
        <taxon>Bacilli</taxon>
        <taxon>Bacillales</taxon>
        <taxon>Bacillaceae</taxon>
        <taxon>Metabacillus</taxon>
    </lineage>
</organism>
<proteinExistence type="predicted"/>
<comment type="caution">
    <text evidence="2">The sequence shown here is derived from an EMBL/GenBank/DDBJ whole genome shotgun (WGS) entry which is preliminary data.</text>
</comment>
<keyword evidence="1" id="KW-0472">Membrane</keyword>
<keyword evidence="1" id="KW-0812">Transmembrane</keyword>
<gene>
    <name evidence="2" type="ORF">J2S02_003535</name>
</gene>
<feature type="transmembrane region" description="Helical" evidence="1">
    <location>
        <begin position="208"/>
        <end position="227"/>
    </location>
</feature>
<dbReference type="EMBL" id="JAUSTZ010000008">
    <property type="protein sequence ID" value="MDQ0227190.1"/>
    <property type="molecule type" value="Genomic_DNA"/>
</dbReference>
<evidence type="ECO:0000313" key="3">
    <source>
        <dbReference type="Proteomes" id="UP001232245"/>
    </source>
</evidence>
<evidence type="ECO:0000256" key="1">
    <source>
        <dbReference type="SAM" id="Phobius"/>
    </source>
</evidence>
<evidence type="ECO:0000313" key="2">
    <source>
        <dbReference type="EMBL" id="MDQ0227190.1"/>
    </source>
</evidence>